<dbReference type="InterPro" id="IPR045340">
    <property type="entry name" value="DUF6533"/>
</dbReference>
<dbReference type="Proteomes" id="UP001195769">
    <property type="component" value="Unassembled WGS sequence"/>
</dbReference>
<organism evidence="3 4">
    <name type="scientific">Suillus fuscotomentosus</name>
    <dbReference type="NCBI Taxonomy" id="1912939"/>
    <lineage>
        <taxon>Eukaryota</taxon>
        <taxon>Fungi</taxon>
        <taxon>Dikarya</taxon>
        <taxon>Basidiomycota</taxon>
        <taxon>Agaricomycotina</taxon>
        <taxon>Agaricomycetes</taxon>
        <taxon>Agaricomycetidae</taxon>
        <taxon>Boletales</taxon>
        <taxon>Suillineae</taxon>
        <taxon>Suillaceae</taxon>
        <taxon>Suillus</taxon>
    </lineage>
</organism>
<proteinExistence type="predicted"/>
<name>A0AAD4E6Y1_9AGAM</name>
<gene>
    <name evidence="3" type="ORF">F5891DRAFT_400626</name>
</gene>
<evidence type="ECO:0000259" key="2">
    <source>
        <dbReference type="Pfam" id="PF20151"/>
    </source>
</evidence>
<accession>A0AAD4E6Y1</accession>
<dbReference type="Pfam" id="PF20151">
    <property type="entry name" value="DUF6533"/>
    <property type="match status" value="1"/>
</dbReference>
<dbReference type="EMBL" id="JABBWK010000032">
    <property type="protein sequence ID" value="KAG1899478.1"/>
    <property type="molecule type" value="Genomic_DNA"/>
</dbReference>
<protein>
    <recommendedName>
        <fullName evidence="2">DUF6533 domain-containing protein</fullName>
    </recommendedName>
</protein>
<evidence type="ECO:0000256" key="1">
    <source>
        <dbReference type="SAM" id="Phobius"/>
    </source>
</evidence>
<dbReference type="GeneID" id="64665995"/>
<dbReference type="AlphaFoldDB" id="A0AAD4E6Y1"/>
<sequence>MDNSEAQQILLHSYAVLVATSILVYDHAATLTEEITFIWYRPKAPSAMLFLLNRYIALLGNMYGLLINFLPVPKELSEIFALQRTPHFLSTIHLILSLRTYALYGRSKHLLIWMVVVVIALAGLASAGIFGHLSSTVIVTSGVVCYESDVTVTPASPGLAWVALFAYELLIFVLTLSRIFKIRGMLRSPYFLMSRQNTVDIIFQDGTMYFGAMTLSNIPNIVMFYCGSGINKFSLATFTSW</sequence>
<feature type="transmembrane region" description="Helical" evidence="1">
    <location>
        <begin position="111"/>
        <end position="139"/>
    </location>
</feature>
<keyword evidence="1" id="KW-0472">Membrane</keyword>
<dbReference type="RefSeq" id="XP_041225054.1">
    <property type="nucleotide sequence ID" value="XM_041371697.1"/>
</dbReference>
<feature type="domain" description="DUF6533" evidence="2">
    <location>
        <begin position="14"/>
        <end position="59"/>
    </location>
</feature>
<feature type="transmembrane region" description="Helical" evidence="1">
    <location>
        <begin position="159"/>
        <end position="180"/>
    </location>
</feature>
<evidence type="ECO:0000313" key="3">
    <source>
        <dbReference type="EMBL" id="KAG1899478.1"/>
    </source>
</evidence>
<reference evidence="3" key="1">
    <citation type="journal article" date="2020" name="New Phytol.">
        <title>Comparative genomics reveals dynamic genome evolution in host specialist ectomycorrhizal fungi.</title>
        <authorList>
            <person name="Lofgren L.A."/>
            <person name="Nguyen N.H."/>
            <person name="Vilgalys R."/>
            <person name="Ruytinx J."/>
            <person name="Liao H.L."/>
            <person name="Branco S."/>
            <person name="Kuo A."/>
            <person name="LaButti K."/>
            <person name="Lipzen A."/>
            <person name="Andreopoulos W."/>
            <person name="Pangilinan J."/>
            <person name="Riley R."/>
            <person name="Hundley H."/>
            <person name="Na H."/>
            <person name="Barry K."/>
            <person name="Grigoriev I.V."/>
            <person name="Stajich J.E."/>
            <person name="Kennedy P.G."/>
        </authorList>
    </citation>
    <scope>NUCLEOTIDE SEQUENCE</scope>
    <source>
        <strain evidence="3">FC203</strain>
    </source>
</reference>
<feature type="transmembrane region" description="Helical" evidence="1">
    <location>
        <begin position="46"/>
        <end position="67"/>
    </location>
</feature>
<evidence type="ECO:0000313" key="4">
    <source>
        <dbReference type="Proteomes" id="UP001195769"/>
    </source>
</evidence>
<comment type="caution">
    <text evidence="3">The sequence shown here is derived from an EMBL/GenBank/DDBJ whole genome shotgun (WGS) entry which is preliminary data.</text>
</comment>
<keyword evidence="4" id="KW-1185">Reference proteome</keyword>
<feature type="transmembrane region" description="Helical" evidence="1">
    <location>
        <begin position="6"/>
        <end position="25"/>
    </location>
</feature>
<keyword evidence="1" id="KW-1133">Transmembrane helix</keyword>
<keyword evidence="1" id="KW-0812">Transmembrane</keyword>